<dbReference type="EMBL" id="JH598094">
    <property type="status" value="NOT_ANNOTATED_CDS"/>
    <property type="molecule type" value="Genomic_DNA"/>
</dbReference>
<dbReference type="HOGENOM" id="CLU_1655539_0_0_1"/>
<dbReference type="Proteomes" id="UP000011713">
    <property type="component" value="Unassembled WGS sequence"/>
</dbReference>
<dbReference type="AntiFam" id="ANF00010">
    <property type="entry name" value="tRNA translation"/>
</dbReference>
<dbReference type="InParanoid" id="M4B389"/>
<reference evidence="2" key="1">
    <citation type="journal article" date="2010" name="Science">
        <title>Signatures of adaptation to obligate biotrophy in the Hyaloperonospora arabidopsidis genome.</title>
        <authorList>
            <person name="Baxter L."/>
            <person name="Tripathy S."/>
            <person name="Ishaque N."/>
            <person name="Boot N."/>
            <person name="Cabral A."/>
            <person name="Kemen E."/>
            <person name="Thines M."/>
            <person name="Ah-Fong A."/>
            <person name="Anderson R."/>
            <person name="Badejoko W."/>
            <person name="Bittner-Eddy P."/>
            <person name="Boore J.L."/>
            <person name="Chibucos M.C."/>
            <person name="Coates M."/>
            <person name="Dehal P."/>
            <person name="Delehaunty K."/>
            <person name="Dong S."/>
            <person name="Downton P."/>
            <person name="Dumas B."/>
            <person name="Fabro G."/>
            <person name="Fronick C."/>
            <person name="Fuerstenberg S.I."/>
            <person name="Fulton L."/>
            <person name="Gaulin E."/>
            <person name="Govers F."/>
            <person name="Hughes L."/>
            <person name="Humphray S."/>
            <person name="Jiang R.H."/>
            <person name="Judelson H."/>
            <person name="Kamoun S."/>
            <person name="Kyung K."/>
            <person name="Meijer H."/>
            <person name="Minx P."/>
            <person name="Morris P."/>
            <person name="Nelson J."/>
            <person name="Phuntumart V."/>
            <person name="Qutob D."/>
            <person name="Rehmany A."/>
            <person name="Rougon-Cardoso A."/>
            <person name="Ryden P."/>
            <person name="Torto-Alalibo T."/>
            <person name="Studholme D."/>
            <person name="Wang Y."/>
            <person name="Win J."/>
            <person name="Wood J."/>
            <person name="Clifton S.W."/>
            <person name="Rogers J."/>
            <person name="Van den Ackerveken G."/>
            <person name="Jones J.D."/>
            <person name="McDowell J.M."/>
            <person name="Beynon J."/>
            <person name="Tyler B.M."/>
        </authorList>
    </citation>
    <scope>NUCLEOTIDE SEQUENCE [LARGE SCALE GENOMIC DNA]</scope>
    <source>
        <strain evidence="2">Emoy2</strain>
    </source>
</reference>
<dbReference type="eggNOG" id="ENOG502SXG8">
    <property type="taxonomic scope" value="Eukaryota"/>
</dbReference>
<dbReference type="AlphaFoldDB" id="M4B389"/>
<dbReference type="EnsemblProtists" id="HpaT800737">
    <property type="protein sequence ID" value="HpaP800737"/>
    <property type="gene ID" value="HpaG800737"/>
</dbReference>
<name>M4B389_HYAAE</name>
<proteinExistence type="predicted"/>
<evidence type="ECO:0000313" key="1">
    <source>
        <dbReference type="EnsemblProtists" id="HpaP800737"/>
    </source>
</evidence>
<organism evidence="1 2">
    <name type="scientific">Hyaloperonospora arabidopsidis (strain Emoy2)</name>
    <name type="common">Downy mildew agent</name>
    <name type="synonym">Peronospora arabidopsidis</name>
    <dbReference type="NCBI Taxonomy" id="559515"/>
    <lineage>
        <taxon>Eukaryota</taxon>
        <taxon>Sar</taxon>
        <taxon>Stramenopiles</taxon>
        <taxon>Oomycota</taxon>
        <taxon>Peronosporomycetes</taxon>
        <taxon>Peronosporales</taxon>
        <taxon>Peronosporaceae</taxon>
        <taxon>Hyaloperonospora</taxon>
    </lineage>
</organism>
<reference evidence="1" key="2">
    <citation type="submission" date="2015-06" db="UniProtKB">
        <authorList>
            <consortium name="EnsemblProtists"/>
        </authorList>
    </citation>
    <scope>IDENTIFICATION</scope>
    <source>
        <strain evidence="1">Emoy2</strain>
    </source>
</reference>
<evidence type="ECO:0000313" key="2">
    <source>
        <dbReference type="Proteomes" id="UP000011713"/>
    </source>
</evidence>
<protein>
    <submittedName>
        <fullName evidence="1">Uncharacterized protein</fullName>
    </submittedName>
</protein>
<dbReference type="VEuPathDB" id="FungiDB:HpaG800737"/>
<keyword evidence="2" id="KW-1185">Reference proteome</keyword>
<sequence>MKRRRCISAIRSYETVAYWHLPNKGQNQWDKQDQRGCESVCACVVMCGVQRNFCGAGMYVCNVASVAQLGERQTEDLKVPGSIPGRGTFAQLCRFLPSSVLFILMVMLYQQHGALQRTGSIRLKSGKCAHSVLERPTALRSDLCQANIQCSLLAATQAVM</sequence>
<accession>M4B389</accession>